<feature type="region of interest" description="Disordered" evidence="1">
    <location>
        <begin position="1"/>
        <end position="50"/>
    </location>
</feature>
<reference evidence="2" key="1">
    <citation type="submission" date="2019-11" db="EMBL/GenBank/DDBJ databases">
        <title>Bipolaris sorokiniana Genome sequencing.</title>
        <authorList>
            <person name="Wang H."/>
        </authorList>
    </citation>
    <scope>NUCLEOTIDE SEQUENCE</scope>
</reference>
<dbReference type="EMBL" id="WNKQ01000012">
    <property type="protein sequence ID" value="KAF5847896.1"/>
    <property type="molecule type" value="Genomic_DNA"/>
</dbReference>
<accession>A0A8H5ZEN1</accession>
<evidence type="ECO:0000313" key="3">
    <source>
        <dbReference type="Proteomes" id="UP000624244"/>
    </source>
</evidence>
<dbReference type="Proteomes" id="UP000624244">
    <property type="component" value="Unassembled WGS sequence"/>
</dbReference>
<proteinExistence type="predicted"/>
<gene>
    <name evidence="2" type="ORF">GGP41_009112</name>
</gene>
<comment type="caution">
    <text evidence="2">The sequence shown here is derived from an EMBL/GenBank/DDBJ whole genome shotgun (WGS) entry which is preliminary data.</text>
</comment>
<sequence>MTMPNKSSLILRGTTASETTPVDATPDPKTNAVPNQADSGAWSAASANSKHGCKLSADEHALPDRCQESLVGATQSTCSHKSRRIRDWRDTWWSSATGMTARDKTVAVRLLGVSQQDGAFSSMRNK</sequence>
<feature type="compositionally biased region" description="Polar residues" evidence="1">
    <location>
        <begin position="1"/>
        <end position="22"/>
    </location>
</feature>
<name>A0A8H5ZEN1_COCSA</name>
<evidence type="ECO:0000313" key="2">
    <source>
        <dbReference type="EMBL" id="KAF5847896.1"/>
    </source>
</evidence>
<evidence type="ECO:0000256" key="1">
    <source>
        <dbReference type="SAM" id="MobiDB-lite"/>
    </source>
</evidence>
<dbReference type="AlphaFoldDB" id="A0A8H5ZEN1"/>
<protein>
    <submittedName>
        <fullName evidence="2">Uncharacterized protein</fullName>
    </submittedName>
</protein>
<organism evidence="2 3">
    <name type="scientific">Cochliobolus sativus</name>
    <name type="common">Common root rot and spot blotch fungus</name>
    <name type="synonym">Bipolaris sorokiniana</name>
    <dbReference type="NCBI Taxonomy" id="45130"/>
    <lineage>
        <taxon>Eukaryota</taxon>
        <taxon>Fungi</taxon>
        <taxon>Dikarya</taxon>
        <taxon>Ascomycota</taxon>
        <taxon>Pezizomycotina</taxon>
        <taxon>Dothideomycetes</taxon>
        <taxon>Pleosporomycetidae</taxon>
        <taxon>Pleosporales</taxon>
        <taxon>Pleosporineae</taxon>
        <taxon>Pleosporaceae</taxon>
        <taxon>Bipolaris</taxon>
    </lineage>
</organism>